<sequence length="148" mass="16186">MLDRPEDMPHAFRDAWMARDAAALAALFAQDADFVNVAGIWWRDRAAIEEAHEYGLRVIFPDSDLKIGRVALRMLGETAVVHARLTLTGQTGAAGVRRTVMTFVMDRTPRGWHCVAAQNTDVHPGAETMIAQDGGLAPADYRPSQDGA</sequence>
<dbReference type="InterPro" id="IPR011944">
    <property type="entry name" value="Steroid_delta5-4_isomerase"/>
</dbReference>
<dbReference type="OrthoDB" id="122531at2"/>
<accession>A0A2R8BW57</accession>
<evidence type="ECO:0000313" key="3">
    <source>
        <dbReference type="Proteomes" id="UP000244912"/>
    </source>
</evidence>
<organism evidence="2 3">
    <name type="scientific">Palleronia abyssalis</name>
    <dbReference type="NCBI Taxonomy" id="1501240"/>
    <lineage>
        <taxon>Bacteria</taxon>
        <taxon>Pseudomonadati</taxon>
        <taxon>Pseudomonadota</taxon>
        <taxon>Alphaproteobacteria</taxon>
        <taxon>Rhodobacterales</taxon>
        <taxon>Roseobacteraceae</taxon>
        <taxon>Palleronia</taxon>
    </lineage>
</organism>
<feature type="domain" description="DUF4440" evidence="1">
    <location>
        <begin position="11"/>
        <end position="113"/>
    </location>
</feature>
<protein>
    <recommendedName>
        <fullName evidence="1">DUF4440 domain-containing protein</fullName>
    </recommendedName>
</protein>
<gene>
    <name evidence="2" type="ORF">PAA8504_02203</name>
</gene>
<dbReference type="Proteomes" id="UP000244912">
    <property type="component" value="Unassembled WGS sequence"/>
</dbReference>
<dbReference type="Pfam" id="PF14534">
    <property type="entry name" value="DUF4440"/>
    <property type="match status" value="1"/>
</dbReference>
<dbReference type="AlphaFoldDB" id="A0A2R8BW57"/>
<dbReference type="InterPro" id="IPR032710">
    <property type="entry name" value="NTF2-like_dom_sf"/>
</dbReference>
<reference evidence="2 3" key="1">
    <citation type="submission" date="2018-03" db="EMBL/GenBank/DDBJ databases">
        <authorList>
            <person name="Keele B.F."/>
        </authorList>
    </citation>
    <scope>NUCLEOTIDE SEQUENCE [LARGE SCALE GENOMIC DNA]</scope>
    <source>
        <strain evidence="2 3">CECT 8504</strain>
    </source>
</reference>
<dbReference type="EMBL" id="ONZF01000004">
    <property type="protein sequence ID" value="SPJ24375.1"/>
    <property type="molecule type" value="Genomic_DNA"/>
</dbReference>
<name>A0A2R8BW57_9RHOB</name>
<dbReference type="NCBIfam" id="TIGR02246">
    <property type="entry name" value="SgcJ/EcaC family oxidoreductase"/>
    <property type="match status" value="1"/>
</dbReference>
<dbReference type="InterPro" id="IPR027843">
    <property type="entry name" value="DUF4440"/>
</dbReference>
<proteinExistence type="predicted"/>
<dbReference type="SUPFAM" id="SSF54427">
    <property type="entry name" value="NTF2-like"/>
    <property type="match status" value="1"/>
</dbReference>
<keyword evidence="3" id="KW-1185">Reference proteome</keyword>
<dbReference type="RefSeq" id="WP_108894406.1">
    <property type="nucleotide sequence ID" value="NZ_ONZF01000004.1"/>
</dbReference>
<evidence type="ECO:0000313" key="2">
    <source>
        <dbReference type="EMBL" id="SPJ24375.1"/>
    </source>
</evidence>
<evidence type="ECO:0000259" key="1">
    <source>
        <dbReference type="Pfam" id="PF14534"/>
    </source>
</evidence>
<dbReference type="Gene3D" id="3.10.450.50">
    <property type="match status" value="1"/>
</dbReference>